<proteinExistence type="predicted"/>
<protein>
    <submittedName>
        <fullName evidence="1">Uncharacterized protein</fullName>
    </submittedName>
</protein>
<comment type="caution">
    <text evidence="1">The sequence shown here is derived from an EMBL/GenBank/DDBJ whole genome shotgun (WGS) entry which is preliminary data.</text>
</comment>
<dbReference type="EMBL" id="BGPR01006272">
    <property type="protein sequence ID" value="GBN17561.1"/>
    <property type="molecule type" value="Genomic_DNA"/>
</dbReference>
<dbReference type="AlphaFoldDB" id="A0A4Y2LRZ5"/>
<name>A0A4Y2LRZ5_ARAVE</name>
<evidence type="ECO:0000313" key="1">
    <source>
        <dbReference type="EMBL" id="GBN17561.1"/>
    </source>
</evidence>
<keyword evidence="2" id="KW-1185">Reference proteome</keyword>
<accession>A0A4Y2LRZ5</accession>
<gene>
    <name evidence="1" type="ORF">AVEN_213146_1</name>
</gene>
<reference evidence="1 2" key="1">
    <citation type="journal article" date="2019" name="Sci. Rep.">
        <title>Orb-weaving spider Araneus ventricosus genome elucidates the spidroin gene catalogue.</title>
        <authorList>
            <person name="Kono N."/>
            <person name="Nakamura H."/>
            <person name="Ohtoshi R."/>
            <person name="Moran D.A.P."/>
            <person name="Shinohara A."/>
            <person name="Yoshida Y."/>
            <person name="Fujiwara M."/>
            <person name="Mori M."/>
            <person name="Tomita M."/>
            <person name="Arakawa K."/>
        </authorList>
    </citation>
    <scope>NUCLEOTIDE SEQUENCE [LARGE SCALE GENOMIC DNA]</scope>
</reference>
<dbReference type="Proteomes" id="UP000499080">
    <property type="component" value="Unassembled WGS sequence"/>
</dbReference>
<dbReference type="OrthoDB" id="8049719at2759"/>
<organism evidence="1 2">
    <name type="scientific">Araneus ventricosus</name>
    <name type="common">Orbweaver spider</name>
    <name type="synonym">Epeira ventricosa</name>
    <dbReference type="NCBI Taxonomy" id="182803"/>
    <lineage>
        <taxon>Eukaryota</taxon>
        <taxon>Metazoa</taxon>
        <taxon>Ecdysozoa</taxon>
        <taxon>Arthropoda</taxon>
        <taxon>Chelicerata</taxon>
        <taxon>Arachnida</taxon>
        <taxon>Araneae</taxon>
        <taxon>Araneomorphae</taxon>
        <taxon>Entelegynae</taxon>
        <taxon>Araneoidea</taxon>
        <taxon>Araneidae</taxon>
        <taxon>Araneus</taxon>
    </lineage>
</organism>
<evidence type="ECO:0000313" key="2">
    <source>
        <dbReference type="Proteomes" id="UP000499080"/>
    </source>
</evidence>
<sequence length="135" mass="15208">MDGCESASELSKIISIGDAVDWIKTSWKKIGQEVITKCFVSCGISSREVERQLDLFDESTAEAELSKLAGLEYDSESFQHEAAVECFDVTVPIGRNAFWLTSLPKALIPSLMRNFLLRFVIVSKLNFQLKRLWGK</sequence>